<dbReference type="SUPFAM" id="SSF53474">
    <property type="entry name" value="alpha/beta-Hydrolases"/>
    <property type="match status" value="1"/>
</dbReference>
<dbReference type="OrthoDB" id="4568724at2"/>
<dbReference type="RefSeq" id="WP_078973939.1">
    <property type="nucleotide sequence ID" value="NZ_MWQN01000001.1"/>
</dbReference>
<keyword evidence="2" id="KW-0378">Hydrolase</keyword>
<reference evidence="2 3" key="1">
    <citation type="submission" date="2017-03" db="EMBL/GenBank/DDBJ databases">
        <title>Draft genome sequence of Streptomyces scabrisporus NF3, endophyte isolated from Amphipterygium adstringens.</title>
        <authorList>
            <person name="Vazquez M."/>
            <person name="Ceapa C.D."/>
            <person name="Rodriguez Luna D."/>
            <person name="Sanchez Esquivel S."/>
        </authorList>
    </citation>
    <scope>NUCLEOTIDE SEQUENCE [LARGE SCALE GENOMIC DNA]</scope>
    <source>
        <strain evidence="2 3">NF3</strain>
    </source>
</reference>
<proteinExistence type="predicted"/>
<dbReference type="STRING" id="159449.B4N89_00785"/>
<dbReference type="PROSITE" id="PS51318">
    <property type="entry name" value="TAT"/>
    <property type="match status" value="1"/>
</dbReference>
<dbReference type="AlphaFoldDB" id="A0A1T3NSF1"/>
<keyword evidence="1" id="KW-0732">Signal</keyword>
<organism evidence="2 3">
    <name type="scientific">Embleya scabrispora</name>
    <dbReference type="NCBI Taxonomy" id="159449"/>
    <lineage>
        <taxon>Bacteria</taxon>
        <taxon>Bacillati</taxon>
        <taxon>Actinomycetota</taxon>
        <taxon>Actinomycetes</taxon>
        <taxon>Kitasatosporales</taxon>
        <taxon>Streptomycetaceae</taxon>
        <taxon>Embleya</taxon>
    </lineage>
</organism>
<dbReference type="InterPro" id="IPR006311">
    <property type="entry name" value="TAT_signal"/>
</dbReference>
<feature type="chain" id="PRO_5038588927" evidence="1">
    <location>
        <begin position="29"/>
        <end position="333"/>
    </location>
</feature>
<name>A0A1T3NSF1_9ACTN</name>
<sequence length="333" mass="34563">MNITARLRTRVLHTVTAAAVAATAGVLAAPHAAADDLPPGVTKVANSVDVRCAAFVYHRSSDWYFPTGAAKGLVWLQHGFSRSNGQLGDLAGRYAAAGFLVFAPTLPSADLFGCTVSNLGNNTAFLDHVADLFGKASDPADKLARSFADARTRAGRPDLALPEGFVFAGHSAGGEAVAYTANRLRTTYPAAFARLRGLVLLDPVNSFTGLNMANALNGLAPTPLPMTAISSPPYTANGNASGTVELTTDVHRPFLGVRLTTGSHCDAEGGSTDSLCTLLNGTPQARNVATLQTLAVRWALDDVDGTHTASHYPGGSVYEALRTDGVVQTLTGS</sequence>
<dbReference type="InterPro" id="IPR029058">
    <property type="entry name" value="AB_hydrolase_fold"/>
</dbReference>
<evidence type="ECO:0000313" key="3">
    <source>
        <dbReference type="Proteomes" id="UP000190037"/>
    </source>
</evidence>
<evidence type="ECO:0000256" key="1">
    <source>
        <dbReference type="SAM" id="SignalP"/>
    </source>
</evidence>
<dbReference type="Proteomes" id="UP000190037">
    <property type="component" value="Unassembled WGS sequence"/>
</dbReference>
<comment type="caution">
    <text evidence="2">The sequence shown here is derived from an EMBL/GenBank/DDBJ whole genome shotgun (WGS) entry which is preliminary data.</text>
</comment>
<gene>
    <name evidence="2" type="ORF">B4N89_00785</name>
</gene>
<feature type="signal peptide" evidence="1">
    <location>
        <begin position="1"/>
        <end position="28"/>
    </location>
</feature>
<dbReference type="GO" id="GO:0016787">
    <property type="term" value="F:hydrolase activity"/>
    <property type="evidence" value="ECO:0007669"/>
    <property type="project" value="UniProtKB-KW"/>
</dbReference>
<keyword evidence="3" id="KW-1185">Reference proteome</keyword>
<dbReference type="Gene3D" id="3.40.50.1820">
    <property type="entry name" value="alpha/beta hydrolase"/>
    <property type="match status" value="1"/>
</dbReference>
<protein>
    <submittedName>
        <fullName evidence="2">Alpha/beta hydrolase</fullName>
    </submittedName>
</protein>
<accession>A0A1T3NSF1</accession>
<dbReference type="EMBL" id="MWQN01000001">
    <property type="protein sequence ID" value="OPC79675.1"/>
    <property type="molecule type" value="Genomic_DNA"/>
</dbReference>
<evidence type="ECO:0000313" key="2">
    <source>
        <dbReference type="EMBL" id="OPC79675.1"/>
    </source>
</evidence>